<evidence type="ECO:0000256" key="1">
    <source>
        <dbReference type="ARBA" id="ARBA00004651"/>
    </source>
</evidence>
<comment type="subcellular location">
    <subcellularLocation>
        <location evidence="1">Cell membrane</location>
        <topology evidence="1">Multi-pass membrane protein</topology>
    </subcellularLocation>
</comment>
<organism evidence="8 9">
    <name type="scientific">Xanthocytophaga agilis</name>
    <dbReference type="NCBI Taxonomy" id="3048010"/>
    <lineage>
        <taxon>Bacteria</taxon>
        <taxon>Pseudomonadati</taxon>
        <taxon>Bacteroidota</taxon>
        <taxon>Cytophagia</taxon>
        <taxon>Cytophagales</taxon>
        <taxon>Rhodocytophagaceae</taxon>
        <taxon>Xanthocytophaga</taxon>
    </lineage>
</organism>
<evidence type="ECO:0000256" key="5">
    <source>
        <dbReference type="ARBA" id="ARBA00023136"/>
    </source>
</evidence>
<evidence type="ECO:0000313" key="9">
    <source>
        <dbReference type="Proteomes" id="UP001232063"/>
    </source>
</evidence>
<dbReference type="InterPro" id="IPR051791">
    <property type="entry name" value="Pra-immunoreactive"/>
</dbReference>
<reference evidence="8" key="1">
    <citation type="submission" date="2023-05" db="EMBL/GenBank/DDBJ databases">
        <authorList>
            <person name="Zhang X."/>
        </authorList>
    </citation>
    <scope>NUCLEOTIDE SEQUENCE</scope>
    <source>
        <strain evidence="8">BD1B2-1</strain>
    </source>
</reference>
<gene>
    <name evidence="8" type="ORF">QNI22_14205</name>
</gene>
<dbReference type="InterPro" id="IPR010432">
    <property type="entry name" value="RDD"/>
</dbReference>
<protein>
    <submittedName>
        <fullName evidence="8">RDD family protein</fullName>
    </submittedName>
</protein>
<feature type="domain" description="RDD" evidence="7">
    <location>
        <begin position="43"/>
        <end position="147"/>
    </location>
</feature>
<evidence type="ECO:0000259" key="7">
    <source>
        <dbReference type="Pfam" id="PF06271"/>
    </source>
</evidence>
<comment type="caution">
    <text evidence="8">The sequence shown here is derived from an EMBL/GenBank/DDBJ whole genome shotgun (WGS) entry which is preliminary data.</text>
</comment>
<keyword evidence="5 6" id="KW-0472">Membrane</keyword>
<dbReference type="AlphaFoldDB" id="A0AAE3R1A3"/>
<dbReference type="Pfam" id="PF06271">
    <property type="entry name" value="RDD"/>
    <property type="match status" value="1"/>
</dbReference>
<sequence>MKKITELEEVRWRTVYFKDEYGNRYRDTEEYIGYRTVTTITAGLRITHFIIDIIAYNILCYFLAFVFELIMALTDDMIPINLTVGFISLIITLLLYPTYYTFFEYYWQQTPGKFLTQAIVIDEYGNRPTIRQILLRSFIRLVPFETLSCSGTNSYGWHDRWAETYVVSKKELVEIKQFIAQQEGNTVPAH</sequence>
<keyword evidence="2" id="KW-1003">Cell membrane</keyword>
<keyword evidence="4 6" id="KW-1133">Transmembrane helix</keyword>
<evidence type="ECO:0000256" key="6">
    <source>
        <dbReference type="SAM" id="Phobius"/>
    </source>
</evidence>
<feature type="transmembrane region" description="Helical" evidence="6">
    <location>
        <begin position="54"/>
        <end position="74"/>
    </location>
</feature>
<feature type="transmembrane region" description="Helical" evidence="6">
    <location>
        <begin position="80"/>
        <end position="103"/>
    </location>
</feature>
<proteinExistence type="predicted"/>
<evidence type="ECO:0000256" key="3">
    <source>
        <dbReference type="ARBA" id="ARBA00022692"/>
    </source>
</evidence>
<evidence type="ECO:0000256" key="2">
    <source>
        <dbReference type="ARBA" id="ARBA00022475"/>
    </source>
</evidence>
<name>A0AAE3R1A3_9BACT</name>
<dbReference type="PANTHER" id="PTHR36115:SF4">
    <property type="entry name" value="MEMBRANE PROTEIN"/>
    <property type="match status" value="1"/>
</dbReference>
<evidence type="ECO:0000313" key="8">
    <source>
        <dbReference type="EMBL" id="MDJ1501816.1"/>
    </source>
</evidence>
<keyword evidence="3 6" id="KW-0812">Transmembrane</keyword>
<keyword evidence="9" id="KW-1185">Reference proteome</keyword>
<dbReference type="GO" id="GO:0005886">
    <property type="term" value="C:plasma membrane"/>
    <property type="evidence" value="ECO:0007669"/>
    <property type="project" value="UniProtKB-SubCell"/>
</dbReference>
<dbReference type="PANTHER" id="PTHR36115">
    <property type="entry name" value="PROLINE-RICH ANTIGEN HOMOLOG-RELATED"/>
    <property type="match status" value="1"/>
</dbReference>
<dbReference type="Proteomes" id="UP001232063">
    <property type="component" value="Unassembled WGS sequence"/>
</dbReference>
<dbReference type="EMBL" id="JASJOU010000004">
    <property type="protein sequence ID" value="MDJ1501816.1"/>
    <property type="molecule type" value="Genomic_DNA"/>
</dbReference>
<dbReference type="RefSeq" id="WP_314511469.1">
    <property type="nucleotide sequence ID" value="NZ_JASJOU010000004.1"/>
</dbReference>
<accession>A0AAE3R1A3</accession>
<evidence type="ECO:0000256" key="4">
    <source>
        <dbReference type="ARBA" id="ARBA00022989"/>
    </source>
</evidence>